<evidence type="ECO:0000259" key="1">
    <source>
        <dbReference type="Pfam" id="PF04399"/>
    </source>
</evidence>
<dbReference type="OrthoDB" id="5291571at2"/>
<protein>
    <submittedName>
        <fullName evidence="3">Glutaredoxin 2</fullName>
    </submittedName>
</protein>
<dbReference type="SUPFAM" id="SSF52833">
    <property type="entry name" value="Thioredoxin-like"/>
    <property type="match status" value="1"/>
</dbReference>
<feature type="domain" description="GST N-terminal" evidence="2">
    <location>
        <begin position="4"/>
        <end position="76"/>
    </location>
</feature>
<organism evidence="3 4">
    <name type="scientific">Marisediminitalea aggregata</name>
    <dbReference type="NCBI Taxonomy" id="634436"/>
    <lineage>
        <taxon>Bacteria</taxon>
        <taxon>Pseudomonadati</taxon>
        <taxon>Pseudomonadota</taxon>
        <taxon>Gammaproteobacteria</taxon>
        <taxon>Alteromonadales</taxon>
        <taxon>Alteromonadaceae</taxon>
        <taxon>Marisediminitalea</taxon>
    </lineage>
</organism>
<dbReference type="Pfam" id="PF04399">
    <property type="entry name" value="Glutaredoxin2_C"/>
    <property type="match status" value="1"/>
</dbReference>
<dbReference type="InterPro" id="IPR004045">
    <property type="entry name" value="Glutathione_S-Trfase_N"/>
</dbReference>
<dbReference type="Gene3D" id="1.20.1050.10">
    <property type="match status" value="1"/>
</dbReference>
<evidence type="ECO:0000313" key="4">
    <source>
        <dbReference type="Proteomes" id="UP000184520"/>
    </source>
</evidence>
<name>A0A1M5RR37_9ALTE</name>
<sequence>MFTLYQYLHCPYCVRTDMVANYSGLPHKKVLLLNDDEKTCVDLVGVKMVPILQTEDGHAMGESLDIVAKILSMAPPEKQLLPKTTADQITGFISQFSSAINHLLFPRNVMITQPEFETEGARAYFQKKKEKMLGVSFDDAFTSSDTNLKDVNTMLADMPQLPLPSARNNQLGWDDIYIFPTLRNLTMVKGLVWPAPVKLYVSEVAALCNIHLYDEQAV</sequence>
<reference evidence="4" key="1">
    <citation type="submission" date="2016-11" db="EMBL/GenBank/DDBJ databases">
        <authorList>
            <person name="Varghese N."/>
            <person name="Submissions S."/>
        </authorList>
    </citation>
    <scope>NUCLEOTIDE SEQUENCE [LARGE SCALE GENOMIC DNA]</scope>
    <source>
        <strain evidence="4">CGMCC 1.8995</strain>
    </source>
</reference>
<proteinExistence type="predicted"/>
<dbReference type="EMBL" id="FQWD01000008">
    <property type="protein sequence ID" value="SHH28714.1"/>
    <property type="molecule type" value="Genomic_DNA"/>
</dbReference>
<accession>A0A1M5RR37</accession>
<evidence type="ECO:0000313" key="3">
    <source>
        <dbReference type="EMBL" id="SHH28714.1"/>
    </source>
</evidence>
<dbReference type="SUPFAM" id="SSF47616">
    <property type="entry name" value="GST C-terminal domain-like"/>
    <property type="match status" value="1"/>
</dbReference>
<dbReference type="Pfam" id="PF13417">
    <property type="entry name" value="GST_N_3"/>
    <property type="match status" value="1"/>
</dbReference>
<gene>
    <name evidence="3" type="ORF">SAMN05216361_4201</name>
</gene>
<dbReference type="AlphaFoldDB" id="A0A1M5RR37"/>
<evidence type="ECO:0000259" key="2">
    <source>
        <dbReference type="Pfam" id="PF13417"/>
    </source>
</evidence>
<dbReference type="RefSeq" id="WP_073325137.1">
    <property type="nucleotide sequence ID" value="NZ_FQWD01000008.1"/>
</dbReference>
<dbReference type="SMR" id="A0A1M5RR37"/>
<dbReference type="InterPro" id="IPR036282">
    <property type="entry name" value="Glutathione-S-Trfase_C_sf"/>
</dbReference>
<dbReference type="STRING" id="634436.SAMN05216361_4201"/>
<dbReference type="Proteomes" id="UP000184520">
    <property type="component" value="Unassembled WGS sequence"/>
</dbReference>
<feature type="domain" description="Glutaredoxin 2 C-terminal" evidence="1">
    <location>
        <begin position="89"/>
        <end position="217"/>
    </location>
</feature>
<dbReference type="NCBIfam" id="NF007702">
    <property type="entry name" value="PRK10387.1"/>
    <property type="match status" value="1"/>
</dbReference>
<dbReference type="Gene3D" id="3.40.30.10">
    <property type="entry name" value="Glutaredoxin"/>
    <property type="match status" value="1"/>
</dbReference>
<dbReference type="InterPro" id="IPR007494">
    <property type="entry name" value="Glutaredoxin2_C"/>
</dbReference>
<keyword evidence="4" id="KW-1185">Reference proteome</keyword>
<dbReference type="InterPro" id="IPR036249">
    <property type="entry name" value="Thioredoxin-like_sf"/>
</dbReference>